<dbReference type="AlphaFoldDB" id="A0A7U3ULS9"/>
<dbReference type="RefSeq" id="WP_202232873.1">
    <property type="nucleotide sequence ID" value="NZ_AP018365.1"/>
</dbReference>
<sequence>MAYPGDSVEADEVADAVGGEVPVEGNRQCGTEDHGEQQSGEADRGHGAAGDAAAAQGIELSPRSPRAIRLWAKGRARALARQGDCAGTARAIGRALDLTTTASAPPAAVMARLRTLKG</sequence>
<proteinExistence type="predicted"/>
<reference evidence="2 3" key="1">
    <citation type="journal article" date="2010" name="J. Bacteriol.">
        <title>Biochemical characterization of a novel indole prenyltransferase from Streptomyces sp. SN-593.</title>
        <authorList>
            <person name="Takahashi S."/>
            <person name="Takagi H."/>
            <person name="Toyoda A."/>
            <person name="Uramoto M."/>
            <person name="Nogawa T."/>
            <person name="Ueki M."/>
            <person name="Sakaki Y."/>
            <person name="Osada H."/>
        </authorList>
    </citation>
    <scope>NUCLEOTIDE SEQUENCE [LARGE SCALE GENOMIC DNA]</scope>
    <source>
        <strain evidence="2 3">SN-593</strain>
    </source>
</reference>
<organism evidence="2 3">
    <name type="scientific">Actinacidiphila reveromycinica</name>
    <dbReference type="NCBI Taxonomy" id="659352"/>
    <lineage>
        <taxon>Bacteria</taxon>
        <taxon>Bacillati</taxon>
        <taxon>Actinomycetota</taxon>
        <taxon>Actinomycetes</taxon>
        <taxon>Kitasatosporales</taxon>
        <taxon>Streptomycetaceae</taxon>
        <taxon>Actinacidiphila</taxon>
    </lineage>
</organism>
<evidence type="ECO:0000313" key="2">
    <source>
        <dbReference type="EMBL" id="BBA96435.1"/>
    </source>
</evidence>
<reference evidence="2 3" key="2">
    <citation type="journal article" date="2011" name="J. Antibiot.">
        <title>Furaquinocins I and J: novel polyketide isoprenoid hybrid compounds from Streptomyces reveromyceticus SN-593.</title>
        <authorList>
            <person name="Panthee S."/>
            <person name="Takahashi S."/>
            <person name="Takagi H."/>
            <person name="Nogawa T."/>
            <person name="Oowada E."/>
            <person name="Uramoto M."/>
            <person name="Osada H."/>
        </authorList>
    </citation>
    <scope>NUCLEOTIDE SEQUENCE [LARGE SCALE GENOMIC DNA]</scope>
    <source>
        <strain evidence="2 3">SN-593</strain>
    </source>
</reference>
<keyword evidence="3" id="KW-1185">Reference proteome</keyword>
<dbReference type="Proteomes" id="UP000595703">
    <property type="component" value="Chromosome"/>
</dbReference>
<dbReference type="KEGG" id="arev:RVR_1733"/>
<reference evidence="2 3" key="3">
    <citation type="journal article" date="2011" name="Nat. Chem. Biol.">
        <title>Reveromycin A biosynthesis uses RevG and RevJ for stereospecific spiroacetal formation.</title>
        <authorList>
            <person name="Takahashi S."/>
            <person name="Toyoda A."/>
            <person name="Sekiyama Y."/>
            <person name="Takagi H."/>
            <person name="Nogawa T."/>
            <person name="Uramoto M."/>
            <person name="Suzuki R."/>
            <person name="Koshino H."/>
            <person name="Kumano T."/>
            <person name="Panthee S."/>
            <person name="Dairi T."/>
            <person name="Ishikawa J."/>
            <person name="Ikeda H."/>
            <person name="Sakaki Y."/>
            <person name="Osada H."/>
        </authorList>
    </citation>
    <scope>NUCLEOTIDE SEQUENCE [LARGE SCALE GENOMIC DNA]</scope>
    <source>
        <strain evidence="2 3">SN-593</strain>
    </source>
</reference>
<name>A0A7U3ULS9_9ACTN</name>
<feature type="region of interest" description="Disordered" evidence="1">
    <location>
        <begin position="1"/>
        <end position="61"/>
    </location>
</feature>
<protein>
    <submittedName>
        <fullName evidence="2">Uncharacterized protein</fullName>
    </submittedName>
</protein>
<dbReference type="EMBL" id="AP018365">
    <property type="protein sequence ID" value="BBA96435.1"/>
    <property type="molecule type" value="Genomic_DNA"/>
</dbReference>
<reference evidence="2 3" key="4">
    <citation type="journal article" date="2020" name="Sci. Rep.">
        <title>beta-carboline chemical signals induce reveromycin production through a LuxR family regulator in Streptomyces sp. SN-593.</title>
        <authorList>
            <person name="Panthee S."/>
            <person name="Kito N."/>
            <person name="Hayashi T."/>
            <person name="Shimizu T."/>
            <person name="Ishikawa J."/>
            <person name="Hamamoto H."/>
            <person name="Osada H."/>
            <person name="Takahashi S."/>
        </authorList>
    </citation>
    <scope>NUCLEOTIDE SEQUENCE [LARGE SCALE GENOMIC DNA]</scope>
    <source>
        <strain evidence="2 3">SN-593</strain>
    </source>
</reference>
<gene>
    <name evidence="2" type="ORF">RVR_1733</name>
</gene>
<evidence type="ECO:0000256" key="1">
    <source>
        <dbReference type="SAM" id="MobiDB-lite"/>
    </source>
</evidence>
<feature type="compositionally biased region" description="Basic and acidic residues" evidence="1">
    <location>
        <begin position="30"/>
        <end position="46"/>
    </location>
</feature>
<accession>A0A7U3ULS9</accession>
<evidence type="ECO:0000313" key="3">
    <source>
        <dbReference type="Proteomes" id="UP000595703"/>
    </source>
</evidence>